<feature type="non-terminal residue" evidence="1">
    <location>
        <position position="255"/>
    </location>
</feature>
<feature type="non-terminal residue" evidence="1">
    <location>
        <position position="1"/>
    </location>
</feature>
<proteinExistence type="predicted"/>
<organism evidence="1 2">
    <name type="scientific">Acaulospora colombiana</name>
    <dbReference type="NCBI Taxonomy" id="27376"/>
    <lineage>
        <taxon>Eukaryota</taxon>
        <taxon>Fungi</taxon>
        <taxon>Fungi incertae sedis</taxon>
        <taxon>Mucoromycota</taxon>
        <taxon>Glomeromycotina</taxon>
        <taxon>Glomeromycetes</taxon>
        <taxon>Diversisporales</taxon>
        <taxon>Acaulosporaceae</taxon>
        <taxon>Acaulospora</taxon>
    </lineage>
</organism>
<protein>
    <submittedName>
        <fullName evidence="1">15391_t:CDS:1</fullName>
    </submittedName>
</protein>
<comment type="caution">
    <text evidence="1">The sequence shown here is derived from an EMBL/GenBank/DDBJ whole genome shotgun (WGS) entry which is preliminary data.</text>
</comment>
<evidence type="ECO:0000313" key="2">
    <source>
        <dbReference type="Proteomes" id="UP000789525"/>
    </source>
</evidence>
<name>A0ACA9QJV8_9GLOM</name>
<gene>
    <name evidence="1" type="ORF">ACOLOM_LOCUS12837</name>
</gene>
<evidence type="ECO:0000313" key="1">
    <source>
        <dbReference type="EMBL" id="CAG8753719.1"/>
    </source>
</evidence>
<accession>A0ACA9QJV8</accession>
<dbReference type="EMBL" id="CAJVPT010054622">
    <property type="protein sequence ID" value="CAG8753719.1"/>
    <property type="molecule type" value="Genomic_DNA"/>
</dbReference>
<keyword evidence="2" id="KW-1185">Reference proteome</keyword>
<dbReference type="Proteomes" id="UP000789525">
    <property type="component" value="Unassembled WGS sequence"/>
</dbReference>
<sequence length="255" mass="25932">KAVQTSSSLSLLSDIVPPTITLANARQRRIDRETDPTPQDPLQKMLNHVNEQIRRAGKSFAGHTNASGSSQAGNGGGNGGHGKGPALSRNPASLPSPFTTLLHHPGAVGGPTPLPPRTISPREARALSGANNSKKSGANAGANANTRPLAPMPLGSKLPPMGAIPVGMPMGPGGAIPVHMGPMGNILPGPPPGFDYRNMPMAFAPAPLPPGTTVDPELYRNGIRWAPVQAGAAANGGASSTGQSKKSKPVPAKKE</sequence>
<reference evidence="1" key="1">
    <citation type="submission" date="2021-06" db="EMBL/GenBank/DDBJ databases">
        <authorList>
            <person name="Kallberg Y."/>
            <person name="Tangrot J."/>
            <person name="Rosling A."/>
        </authorList>
    </citation>
    <scope>NUCLEOTIDE SEQUENCE</scope>
    <source>
        <strain evidence="1">CL356</strain>
    </source>
</reference>